<comment type="caution">
    <text evidence="2">The sequence shown here is derived from an EMBL/GenBank/DDBJ whole genome shotgun (WGS) entry which is preliminary data.</text>
</comment>
<accession>A0A7J6VS60</accession>
<feature type="transmembrane region" description="Helical" evidence="1">
    <location>
        <begin position="103"/>
        <end position="123"/>
    </location>
</feature>
<evidence type="ECO:0000313" key="2">
    <source>
        <dbReference type="EMBL" id="KAF5187202.1"/>
    </source>
</evidence>
<dbReference type="AlphaFoldDB" id="A0A7J6VS60"/>
<keyword evidence="1" id="KW-0812">Transmembrane</keyword>
<evidence type="ECO:0000313" key="3">
    <source>
        <dbReference type="Proteomes" id="UP000554482"/>
    </source>
</evidence>
<dbReference type="EMBL" id="JABWDY010028300">
    <property type="protein sequence ID" value="KAF5187202.1"/>
    <property type="molecule type" value="Genomic_DNA"/>
</dbReference>
<keyword evidence="3" id="KW-1185">Reference proteome</keyword>
<dbReference type="Proteomes" id="UP000554482">
    <property type="component" value="Unassembled WGS sequence"/>
</dbReference>
<keyword evidence="1" id="KW-1133">Transmembrane helix</keyword>
<protein>
    <submittedName>
        <fullName evidence="2">Uncharacterized protein</fullName>
    </submittedName>
</protein>
<sequence length="127" mass="14000">MAMSGYPFYVVNCYMLSNVNRICDNCILPCTPCRTPAVVDVGDVEAVLPALPHVVVVDVGEDMEAVLPALTPAAEVDGVAGHFVRFGLKILFLFRFGYGSYDVVGMFTYLSGFYYALLVRFFYSVKC</sequence>
<reference evidence="2 3" key="1">
    <citation type="submission" date="2020-06" db="EMBL/GenBank/DDBJ databases">
        <title>Transcriptomic and genomic resources for Thalictrum thalictroides and T. hernandezii: Facilitating candidate gene discovery in an emerging model plant lineage.</title>
        <authorList>
            <person name="Arias T."/>
            <person name="Riano-Pachon D.M."/>
            <person name="Di Stilio V.S."/>
        </authorList>
    </citation>
    <scope>NUCLEOTIDE SEQUENCE [LARGE SCALE GENOMIC DNA]</scope>
    <source>
        <strain evidence="3">cv. WT478/WT964</strain>
        <tissue evidence="2">Leaves</tissue>
    </source>
</reference>
<proteinExistence type="predicted"/>
<evidence type="ECO:0000256" key="1">
    <source>
        <dbReference type="SAM" id="Phobius"/>
    </source>
</evidence>
<keyword evidence="1" id="KW-0472">Membrane</keyword>
<organism evidence="2 3">
    <name type="scientific">Thalictrum thalictroides</name>
    <name type="common">Rue-anemone</name>
    <name type="synonym">Anemone thalictroides</name>
    <dbReference type="NCBI Taxonomy" id="46969"/>
    <lineage>
        <taxon>Eukaryota</taxon>
        <taxon>Viridiplantae</taxon>
        <taxon>Streptophyta</taxon>
        <taxon>Embryophyta</taxon>
        <taxon>Tracheophyta</taxon>
        <taxon>Spermatophyta</taxon>
        <taxon>Magnoliopsida</taxon>
        <taxon>Ranunculales</taxon>
        <taxon>Ranunculaceae</taxon>
        <taxon>Thalictroideae</taxon>
        <taxon>Thalictrum</taxon>
    </lineage>
</organism>
<name>A0A7J6VS60_THATH</name>
<gene>
    <name evidence="2" type="ORF">FRX31_023211</name>
</gene>